<name>A0AAC9YUF7_9ACTN</name>
<evidence type="ECO:0000259" key="4">
    <source>
        <dbReference type="PROSITE" id="PS50043"/>
    </source>
</evidence>
<proteinExistence type="predicted"/>
<dbReference type="KEGG" id="plak:A1s21155_04130"/>
<dbReference type="EMBL" id="CP016770">
    <property type="protein sequence ID" value="ASY12147.1"/>
    <property type="molecule type" value="Genomic_DNA"/>
</dbReference>
<accession>A0AAC9YUF7</accession>
<protein>
    <submittedName>
        <fullName evidence="6">Two-component system response regulator</fullName>
    </submittedName>
</protein>
<dbReference type="Pfam" id="PF00072">
    <property type="entry name" value="Response_reg"/>
    <property type="match status" value="1"/>
</dbReference>
<dbReference type="CDD" id="cd17535">
    <property type="entry name" value="REC_NarL-like"/>
    <property type="match status" value="1"/>
</dbReference>
<feature type="domain" description="HTH luxR-type" evidence="4">
    <location>
        <begin position="140"/>
        <end position="205"/>
    </location>
</feature>
<dbReference type="InterPro" id="IPR016032">
    <property type="entry name" value="Sig_transdc_resp-reg_C-effctor"/>
</dbReference>
<feature type="domain" description="Response regulatory" evidence="5">
    <location>
        <begin position="8"/>
        <end position="123"/>
    </location>
</feature>
<dbReference type="InterPro" id="IPR001789">
    <property type="entry name" value="Sig_transdc_resp-reg_receiver"/>
</dbReference>
<dbReference type="InterPro" id="IPR058245">
    <property type="entry name" value="NreC/VraR/RcsB-like_REC"/>
</dbReference>
<dbReference type="PROSITE" id="PS50110">
    <property type="entry name" value="RESPONSE_REGULATORY"/>
    <property type="match status" value="1"/>
</dbReference>
<gene>
    <name evidence="6" type="ORF">A1s21155_04130</name>
</gene>
<dbReference type="SUPFAM" id="SSF52172">
    <property type="entry name" value="CheY-like"/>
    <property type="match status" value="1"/>
</dbReference>
<feature type="modified residue" description="4-aspartylphosphate" evidence="3">
    <location>
        <position position="58"/>
    </location>
</feature>
<dbReference type="PANTHER" id="PTHR43214">
    <property type="entry name" value="TWO-COMPONENT RESPONSE REGULATOR"/>
    <property type="match status" value="1"/>
</dbReference>
<dbReference type="GO" id="GO:0000160">
    <property type="term" value="P:phosphorelay signal transduction system"/>
    <property type="evidence" value="ECO:0007669"/>
    <property type="project" value="InterPro"/>
</dbReference>
<dbReference type="Gene3D" id="3.40.50.2300">
    <property type="match status" value="1"/>
</dbReference>
<reference evidence="6 7" key="1">
    <citation type="submission" date="2016-07" db="EMBL/GenBank/DDBJ databases">
        <title>High microdiversification within the ubiquitous acI lineage of Actinobacteria.</title>
        <authorList>
            <person name="Neuenschwander S.M."/>
            <person name="Salcher M."/>
            <person name="Ghai R."/>
            <person name="Pernthaler J."/>
        </authorList>
    </citation>
    <scope>NUCLEOTIDE SEQUENCE [LARGE SCALE GENOMIC DNA]</scope>
    <source>
        <strain evidence="6">MMS-21-155</strain>
    </source>
</reference>
<sequence>MDLTKIIATLVIDDHAVVRTGVRRALERLEKFDVHEAASRAEAFAQIARINPALIIVDINLPDGNGLDIVTWVRSISQQTALVILSLNESDEYVLAAMNAGASAFVQKAAPMSELLASIEHALLSPQTFSASDIAGAIKRTRETFGLSQRELQILSQLHKGAPLKEFAESLFITESTLKTHLSAIYRKMGVKNRVQAIEKAKQSGLS</sequence>
<dbReference type="PROSITE" id="PS50043">
    <property type="entry name" value="HTH_LUXR_2"/>
    <property type="match status" value="1"/>
</dbReference>
<dbReference type="SMART" id="SM00421">
    <property type="entry name" value="HTH_LUXR"/>
    <property type="match status" value="1"/>
</dbReference>
<keyword evidence="7" id="KW-1185">Reference proteome</keyword>
<dbReference type="GO" id="GO:0003677">
    <property type="term" value="F:DNA binding"/>
    <property type="evidence" value="ECO:0007669"/>
    <property type="project" value="UniProtKB-KW"/>
</dbReference>
<dbReference type="PRINTS" id="PR00038">
    <property type="entry name" value="HTHLUXR"/>
</dbReference>
<dbReference type="InterPro" id="IPR039420">
    <property type="entry name" value="WalR-like"/>
</dbReference>
<evidence type="ECO:0000313" key="7">
    <source>
        <dbReference type="Proteomes" id="UP000217216"/>
    </source>
</evidence>
<dbReference type="Pfam" id="PF00196">
    <property type="entry name" value="GerE"/>
    <property type="match status" value="1"/>
</dbReference>
<keyword evidence="2" id="KW-0238">DNA-binding</keyword>
<dbReference type="Proteomes" id="UP000217216">
    <property type="component" value="Chromosome"/>
</dbReference>
<dbReference type="AlphaFoldDB" id="A0AAC9YUF7"/>
<evidence type="ECO:0000259" key="5">
    <source>
        <dbReference type="PROSITE" id="PS50110"/>
    </source>
</evidence>
<evidence type="ECO:0000256" key="1">
    <source>
        <dbReference type="ARBA" id="ARBA00022553"/>
    </source>
</evidence>
<evidence type="ECO:0000256" key="3">
    <source>
        <dbReference type="PROSITE-ProRule" id="PRU00169"/>
    </source>
</evidence>
<keyword evidence="1 3" id="KW-0597">Phosphoprotein</keyword>
<dbReference type="CDD" id="cd06170">
    <property type="entry name" value="LuxR_C_like"/>
    <property type="match status" value="1"/>
</dbReference>
<dbReference type="InterPro" id="IPR000792">
    <property type="entry name" value="Tscrpt_reg_LuxR_C"/>
</dbReference>
<evidence type="ECO:0000256" key="2">
    <source>
        <dbReference type="ARBA" id="ARBA00023125"/>
    </source>
</evidence>
<dbReference type="SUPFAM" id="SSF46894">
    <property type="entry name" value="C-terminal effector domain of the bipartite response regulators"/>
    <property type="match status" value="1"/>
</dbReference>
<organism evidence="6 7">
    <name type="scientific">Candidatus Planktophila dulcis</name>
    <dbReference type="NCBI Taxonomy" id="1884914"/>
    <lineage>
        <taxon>Bacteria</taxon>
        <taxon>Bacillati</taxon>
        <taxon>Actinomycetota</taxon>
        <taxon>Actinomycetes</taxon>
        <taxon>Candidatus Nanopelagicales</taxon>
        <taxon>Candidatus Nanopelagicaceae</taxon>
        <taxon>Candidatus Planktophila</taxon>
    </lineage>
</organism>
<dbReference type="InterPro" id="IPR011006">
    <property type="entry name" value="CheY-like_superfamily"/>
</dbReference>
<dbReference type="SMART" id="SM00448">
    <property type="entry name" value="REC"/>
    <property type="match status" value="1"/>
</dbReference>
<evidence type="ECO:0000313" key="6">
    <source>
        <dbReference type="EMBL" id="ASY12147.1"/>
    </source>
</evidence>
<dbReference type="GO" id="GO:0006355">
    <property type="term" value="P:regulation of DNA-templated transcription"/>
    <property type="evidence" value="ECO:0007669"/>
    <property type="project" value="InterPro"/>
</dbReference>